<dbReference type="PANTHER" id="PTHR35869:SF1">
    <property type="entry name" value="OUTER-MEMBRANE LIPOPROTEIN CARRIER PROTEIN"/>
    <property type="match status" value="1"/>
</dbReference>
<dbReference type="Proteomes" id="UP000190852">
    <property type="component" value="Unassembled WGS sequence"/>
</dbReference>
<dbReference type="AlphaFoldDB" id="A0A1T4ZYE1"/>
<dbReference type="InterPro" id="IPR029046">
    <property type="entry name" value="LolA/LolB/LppX"/>
</dbReference>
<proteinExistence type="predicted"/>
<dbReference type="RefSeq" id="WP_079682014.1">
    <property type="nucleotide sequence ID" value="NZ_FUYQ01000001.1"/>
</dbReference>
<evidence type="ECO:0000313" key="3">
    <source>
        <dbReference type="EMBL" id="SKB27742.1"/>
    </source>
</evidence>
<keyword evidence="4" id="KW-1185">Reference proteome</keyword>
<sequence>MKMNKKNQMGRIALFAIALLLGLSGTVFAQQAEAVLDKASQKYKESNGISAVFNLQIRSKANQKAEVIEGSIQMKGDKFTLKTPQSYTWYDGATQWVYMEQTEEVNVSKPEGDELQFTNPAVLLNTYKKGFTAKYKGESTNQSGKKVFDITLVPKNRKSDISKIDLRIDKITNFPASITVTNKNGVSNTILISKLVTGVNQSASVFVFDQRKFPNAEIIDLR</sequence>
<feature type="signal peptide" evidence="2">
    <location>
        <begin position="1"/>
        <end position="29"/>
    </location>
</feature>
<reference evidence="4" key="1">
    <citation type="submission" date="2017-02" db="EMBL/GenBank/DDBJ databases">
        <authorList>
            <person name="Varghese N."/>
            <person name="Submissions S."/>
        </authorList>
    </citation>
    <scope>NUCLEOTIDE SEQUENCE [LARGE SCALE GENOMIC DNA]</scope>
    <source>
        <strain evidence="4">DSM 24967</strain>
    </source>
</reference>
<keyword evidence="1 2" id="KW-0732">Signal</keyword>
<gene>
    <name evidence="3" type="ORF">SAMN05660349_00266</name>
</gene>
<evidence type="ECO:0000256" key="1">
    <source>
        <dbReference type="ARBA" id="ARBA00022729"/>
    </source>
</evidence>
<dbReference type="InterPro" id="IPR004564">
    <property type="entry name" value="OM_lipoprot_carrier_LolA-like"/>
</dbReference>
<feature type="chain" id="PRO_5012910939" evidence="2">
    <location>
        <begin position="30"/>
        <end position="222"/>
    </location>
</feature>
<organism evidence="3 4">
    <name type="scientific">Parabacteroides chartae</name>
    <dbReference type="NCBI Taxonomy" id="1037355"/>
    <lineage>
        <taxon>Bacteria</taxon>
        <taxon>Pseudomonadati</taxon>
        <taxon>Bacteroidota</taxon>
        <taxon>Bacteroidia</taxon>
        <taxon>Bacteroidales</taxon>
        <taxon>Tannerellaceae</taxon>
        <taxon>Parabacteroides</taxon>
    </lineage>
</organism>
<keyword evidence="3" id="KW-0449">Lipoprotein</keyword>
<dbReference type="SUPFAM" id="SSF89392">
    <property type="entry name" value="Prokaryotic lipoproteins and lipoprotein localization factors"/>
    <property type="match status" value="1"/>
</dbReference>
<dbReference type="Gene3D" id="2.50.20.10">
    <property type="entry name" value="Lipoprotein localisation LolA/LolB/LppX"/>
    <property type="match status" value="1"/>
</dbReference>
<dbReference type="Pfam" id="PF16584">
    <property type="entry name" value="LolA_2"/>
    <property type="match status" value="1"/>
</dbReference>
<dbReference type="CDD" id="cd16325">
    <property type="entry name" value="LolA"/>
    <property type="match status" value="1"/>
</dbReference>
<evidence type="ECO:0000313" key="4">
    <source>
        <dbReference type="Proteomes" id="UP000190852"/>
    </source>
</evidence>
<dbReference type="PANTHER" id="PTHR35869">
    <property type="entry name" value="OUTER-MEMBRANE LIPOPROTEIN CARRIER PROTEIN"/>
    <property type="match status" value="1"/>
</dbReference>
<evidence type="ECO:0000256" key="2">
    <source>
        <dbReference type="SAM" id="SignalP"/>
    </source>
</evidence>
<protein>
    <submittedName>
        <fullName evidence="3">Outer membrane lipoprotein-sorting protein</fullName>
    </submittedName>
</protein>
<name>A0A1T4ZYE1_9BACT</name>
<accession>A0A1T4ZYE1</accession>
<dbReference type="EMBL" id="FUYQ01000001">
    <property type="protein sequence ID" value="SKB27742.1"/>
    <property type="molecule type" value="Genomic_DNA"/>
</dbReference>